<dbReference type="PANTHER" id="PTHR10953">
    <property type="entry name" value="UBIQUITIN-ACTIVATING ENZYME E1"/>
    <property type="match status" value="1"/>
</dbReference>
<dbReference type="GO" id="GO:0019779">
    <property type="term" value="F:Atg8 activating enzyme activity"/>
    <property type="evidence" value="ECO:0007669"/>
    <property type="project" value="TreeGrafter"/>
</dbReference>
<keyword evidence="7" id="KW-0963">Cytoplasm</keyword>
<dbReference type="Gene3D" id="3.40.140.70">
    <property type="entry name" value="Ubiquitin-like modifier-activating enzyme ATG7 N-terminal domain"/>
    <property type="match status" value="1"/>
</dbReference>
<dbReference type="CDD" id="cd01486">
    <property type="entry name" value="Apg7"/>
    <property type="match status" value="1"/>
</dbReference>
<dbReference type="InterPro" id="IPR000594">
    <property type="entry name" value="ThiF_NAD_FAD-bd"/>
</dbReference>
<dbReference type="Gene3D" id="3.40.140.100">
    <property type="entry name" value="Ubiquitin-like modifier-activating enzyme ATG7 C-terminal domain"/>
    <property type="match status" value="1"/>
</dbReference>
<evidence type="ECO:0000313" key="12">
    <source>
        <dbReference type="Proteomes" id="UP000092730"/>
    </source>
</evidence>
<evidence type="ECO:0000313" key="10">
    <source>
        <dbReference type="EMBL" id="OCF26427.1"/>
    </source>
</evidence>
<evidence type="ECO:0000256" key="6">
    <source>
        <dbReference type="PIRSR" id="PIRSR606285-1"/>
    </source>
</evidence>
<keyword evidence="3 7" id="KW-0813">Transport</keyword>
<evidence type="ECO:0000313" key="11">
    <source>
        <dbReference type="EMBL" id="WVW78776.1"/>
    </source>
</evidence>
<dbReference type="GO" id="GO:0019778">
    <property type="term" value="F:Atg12 activating enzyme activity"/>
    <property type="evidence" value="ECO:0007669"/>
    <property type="project" value="TreeGrafter"/>
</dbReference>
<dbReference type="GO" id="GO:0032446">
    <property type="term" value="P:protein modification by small protein conjugation"/>
    <property type="evidence" value="ECO:0007669"/>
    <property type="project" value="TreeGrafter"/>
</dbReference>
<dbReference type="GeneID" id="30208511"/>
<name>A0A1B9G5W4_9TREE</name>
<dbReference type="FunFam" id="3.40.50.720:FF:000243">
    <property type="entry name" value="Ubiquitin-like modifier-activating enzyme ATG7"/>
    <property type="match status" value="1"/>
</dbReference>
<dbReference type="InterPro" id="IPR042523">
    <property type="entry name" value="Atg7_N_2"/>
</dbReference>
<dbReference type="GO" id="GO:0000407">
    <property type="term" value="C:phagophore assembly site"/>
    <property type="evidence" value="ECO:0007669"/>
    <property type="project" value="UniProtKB-SubCell"/>
</dbReference>
<evidence type="ECO:0000256" key="1">
    <source>
        <dbReference type="ARBA" id="ARBA00010931"/>
    </source>
</evidence>
<dbReference type="KEGG" id="kbi:30208511"/>
<dbReference type="OrthoDB" id="338614at2759"/>
<dbReference type="Pfam" id="PF00899">
    <property type="entry name" value="ThiF"/>
    <property type="match status" value="1"/>
</dbReference>
<feature type="domain" description="THIF-type NAD/FAD binding fold" evidence="8">
    <location>
        <begin position="332"/>
        <end position="565"/>
    </location>
</feature>
<dbReference type="InterPro" id="IPR032197">
    <property type="entry name" value="Atg7_N"/>
</dbReference>
<reference evidence="10" key="3">
    <citation type="submission" date="2014-01" db="EMBL/GenBank/DDBJ databases">
        <title>Evolution of pathogenesis and genome organization in the Tremellales.</title>
        <authorList>
            <person name="Cuomo C."/>
            <person name="Litvintseva A."/>
            <person name="Heitman J."/>
            <person name="Chen Y."/>
            <person name="Sun S."/>
            <person name="Springer D."/>
            <person name="Dromer F."/>
            <person name="Young S."/>
            <person name="Zeng Q."/>
            <person name="Chapman S."/>
            <person name="Gujja S."/>
            <person name="Saif S."/>
            <person name="Birren B."/>
        </authorList>
    </citation>
    <scope>NUCLEOTIDE SEQUENCE</scope>
    <source>
        <strain evidence="10">CBS 10118</strain>
    </source>
</reference>
<dbReference type="NCBIfam" id="TIGR01381">
    <property type="entry name" value="E1_like_apg7"/>
    <property type="match status" value="1"/>
</dbReference>
<dbReference type="GO" id="GO:0000422">
    <property type="term" value="P:autophagy of mitochondrion"/>
    <property type="evidence" value="ECO:0007669"/>
    <property type="project" value="TreeGrafter"/>
</dbReference>
<dbReference type="GO" id="GO:0015031">
    <property type="term" value="P:protein transport"/>
    <property type="evidence" value="ECO:0007669"/>
    <property type="project" value="UniProtKB-UniRule"/>
</dbReference>
<dbReference type="SUPFAM" id="SSF69572">
    <property type="entry name" value="Activating enzymes of the ubiquitin-like proteins"/>
    <property type="match status" value="1"/>
</dbReference>
<dbReference type="GO" id="GO:0006995">
    <property type="term" value="P:cellular response to nitrogen starvation"/>
    <property type="evidence" value="ECO:0007669"/>
    <property type="project" value="TreeGrafter"/>
</dbReference>
<dbReference type="VEuPathDB" id="FungiDB:I302_04112"/>
<dbReference type="EMBL" id="KI894020">
    <property type="protein sequence ID" value="OCF26427.1"/>
    <property type="molecule type" value="Genomic_DNA"/>
</dbReference>
<reference evidence="11" key="2">
    <citation type="submission" date="2013-07" db="EMBL/GenBank/DDBJ databases">
        <authorList>
            <consortium name="The Broad Institute Genome Sequencing Platform"/>
            <person name="Cuomo C."/>
            <person name="Litvintseva A."/>
            <person name="Chen Y."/>
            <person name="Heitman J."/>
            <person name="Sun S."/>
            <person name="Springer D."/>
            <person name="Dromer F."/>
            <person name="Young S.K."/>
            <person name="Zeng Q."/>
            <person name="Gargeya S."/>
            <person name="Fitzgerald M."/>
            <person name="Abouelleil A."/>
            <person name="Alvarado L."/>
            <person name="Berlin A.M."/>
            <person name="Chapman S.B."/>
            <person name="Dewar J."/>
            <person name="Goldberg J."/>
            <person name="Griggs A."/>
            <person name="Gujja S."/>
            <person name="Hansen M."/>
            <person name="Howarth C."/>
            <person name="Imamovic A."/>
            <person name="Larimer J."/>
            <person name="McCowan C."/>
            <person name="Murphy C."/>
            <person name="Pearson M."/>
            <person name="Priest M."/>
            <person name="Roberts A."/>
            <person name="Saif S."/>
            <person name="Shea T."/>
            <person name="Sykes S."/>
            <person name="Wortman J."/>
            <person name="Nusbaum C."/>
            <person name="Birren B."/>
        </authorList>
    </citation>
    <scope>NUCLEOTIDE SEQUENCE</scope>
    <source>
        <strain evidence="11">CBS 10118</strain>
    </source>
</reference>
<sequence length="670" mass="74227">MPNLQFQPLASQPTPAFWTALTSHKLDKAKLNDDEQQITGWLEEGRQIHDHEGPSGSSSSSVVGIDGNISVGGNAFGERSESNPAGSIPITGILKNFNTIEEFRKTEIKKEVFNRVISKILESFSSKDPLINPFLLVTFADLKKYTFHYWFAFPAIVSVPAWTIDDRGFIATNEEDLQELRHLETEMSMKYDRKSEAFLVKGPLGSRSIAPLSEFQSFYDQNTAHQITIAFHDPSSLNQIPGWPLRNILHYLNTVHAVTQASIICMRQGRASIQGDIKLPGGHKNPSNASTSAVGWERTAEGKLASRISDLGPMMDPVRLAEQAVDLNLKLMKWRVAPTLDLEQIANTRCLLLGAGTLGCYVARNLMAWGIRNITFVDSARVSFSNPVRQPLFRFEDCLEGGRPKAVCAAERLREIFPGITATGHSFTIPMPGHPVPPSQSASTCVDIQKLEQLIKNNDAIFLLMDSRESRWLPTLMSMTQNKIVINAALGFDSYLVMRHGIPADSNDRRQLGCYYCNDVMAPTDSLTDRTLDQMCTVTRPGVAPLAAASATELLVSLLQHPLKAHAPAYDPSAAEDTDCDLPLGPIPHQVRGILSQWKNLIVHGPAYDQCTACSPLVLKAYREGGKEWLLEVFARAELLEQVTGLDQLHIKSEKALDEIDWIEDSEDDI</sequence>
<keyword evidence="5 7" id="KW-0072">Autophagy</keyword>
<evidence type="ECO:0000256" key="7">
    <source>
        <dbReference type="RuleBase" id="RU366022"/>
    </source>
</evidence>
<gene>
    <name evidence="10" type="ORF">I302_04112</name>
    <name evidence="11" type="ORF">I302_100738</name>
</gene>
<feature type="active site" description="Glycyl thioester intermediate" evidence="6">
    <location>
        <position position="536"/>
    </location>
</feature>
<dbReference type="GO" id="GO:0034727">
    <property type="term" value="P:piecemeal microautophagy of the nucleus"/>
    <property type="evidence" value="ECO:0007669"/>
    <property type="project" value="TreeGrafter"/>
</dbReference>
<reference evidence="10" key="1">
    <citation type="submission" date="2013-07" db="EMBL/GenBank/DDBJ databases">
        <title>The Genome Sequence of Cryptococcus bestiolae CBS10118.</title>
        <authorList>
            <consortium name="The Broad Institute Genome Sequencing Platform"/>
            <person name="Cuomo C."/>
            <person name="Litvintseva A."/>
            <person name="Chen Y."/>
            <person name="Heitman J."/>
            <person name="Sun S."/>
            <person name="Springer D."/>
            <person name="Dromer F."/>
            <person name="Young S.K."/>
            <person name="Zeng Q."/>
            <person name="Gargeya S."/>
            <person name="Fitzgerald M."/>
            <person name="Abouelleil A."/>
            <person name="Alvarado L."/>
            <person name="Berlin A.M."/>
            <person name="Chapman S.B."/>
            <person name="Dewar J."/>
            <person name="Goldberg J."/>
            <person name="Griggs A."/>
            <person name="Gujja S."/>
            <person name="Hansen M."/>
            <person name="Howarth C."/>
            <person name="Imamovic A."/>
            <person name="Larimer J."/>
            <person name="McCowan C."/>
            <person name="Murphy C."/>
            <person name="Pearson M."/>
            <person name="Priest M."/>
            <person name="Roberts A."/>
            <person name="Saif S."/>
            <person name="Shea T."/>
            <person name="Sykes S."/>
            <person name="Wortman J."/>
            <person name="Nusbaum C."/>
            <person name="Birren B."/>
        </authorList>
    </citation>
    <scope>NUCLEOTIDE SEQUENCE [LARGE SCALE GENOMIC DNA]</scope>
    <source>
        <strain evidence="10">CBS 10118</strain>
    </source>
</reference>
<feature type="domain" description="Ubiquitin-like modifier-activating enzyme Atg7 N-terminal" evidence="9">
    <location>
        <begin position="4"/>
        <end position="315"/>
    </location>
</feature>
<comment type="subcellular location">
    <subcellularLocation>
        <location evidence="7">Cytoplasm</location>
    </subcellularLocation>
    <subcellularLocation>
        <location evidence="7">Preautophagosomal structure</location>
    </subcellularLocation>
</comment>
<comment type="function">
    <text evidence="7">E1-like activating enzyme involved in the 2 ubiquitin-like systems required for cytoplasm to vacuole transport (Cvt) and autophagy. Activates ATG12 for its conjugation with ATG5 and ATG8 for its conjugation with phosphatidylethanolamine. Both systems are needed for the ATG8 association to Cvt vesicles and autophagosomes membranes. Autophagy is essential for maintenance of amino acid levels and protein synthesis under nitrogen starvation. Required for selective autophagic degradation of the nucleus (nucleophagy) as well as for mitophagy which contributes to regulate mitochondrial quantity and quality by eliminating the mitochondria to a basal level to fulfill cellular energy requirements and preventing excess ROS production.</text>
</comment>
<dbReference type="AlphaFoldDB" id="A0A1B9G5W4"/>
<dbReference type="GO" id="GO:0000045">
    <property type="term" value="P:autophagosome assembly"/>
    <property type="evidence" value="ECO:0007669"/>
    <property type="project" value="TreeGrafter"/>
</dbReference>
<dbReference type="EMBL" id="CP144541">
    <property type="protein sequence ID" value="WVW78776.1"/>
    <property type="molecule type" value="Genomic_DNA"/>
</dbReference>
<keyword evidence="7" id="KW-0833">Ubl conjugation pathway</keyword>
<evidence type="ECO:0000256" key="2">
    <source>
        <dbReference type="ARBA" id="ARBA00017647"/>
    </source>
</evidence>
<comment type="subunit">
    <text evidence="7">Homodimer.</text>
</comment>
<dbReference type="RefSeq" id="XP_019047497.1">
    <property type="nucleotide sequence ID" value="XM_019190749.1"/>
</dbReference>
<dbReference type="InterPro" id="IPR006285">
    <property type="entry name" value="Atg7"/>
</dbReference>
<evidence type="ECO:0000259" key="9">
    <source>
        <dbReference type="Pfam" id="PF16420"/>
    </source>
</evidence>
<keyword evidence="12" id="KW-1185">Reference proteome</keyword>
<dbReference type="PANTHER" id="PTHR10953:SF3">
    <property type="entry name" value="UBIQUITIN-LIKE MODIFIER-ACTIVATING ENZYME ATG7"/>
    <property type="match status" value="1"/>
</dbReference>
<dbReference type="STRING" id="1296100.A0A1B9G5W4"/>
<evidence type="ECO:0000256" key="5">
    <source>
        <dbReference type="ARBA" id="ARBA00023006"/>
    </source>
</evidence>
<dbReference type="InterPro" id="IPR042522">
    <property type="entry name" value="Atg7_N_1"/>
</dbReference>
<keyword evidence="4 7" id="KW-0653">Protein transport</keyword>
<dbReference type="InterPro" id="IPR045886">
    <property type="entry name" value="ThiF/MoeB/HesA"/>
</dbReference>
<proteinExistence type="inferred from homology"/>
<evidence type="ECO:0000259" key="8">
    <source>
        <dbReference type="Pfam" id="PF00899"/>
    </source>
</evidence>
<accession>A0A1B9G5W4</accession>
<dbReference type="Pfam" id="PF16420">
    <property type="entry name" value="ATG7_N"/>
    <property type="match status" value="1"/>
</dbReference>
<reference evidence="11" key="4">
    <citation type="submission" date="2024-02" db="EMBL/GenBank/DDBJ databases">
        <title>Comparative genomics of Cryptococcus and Kwoniella reveals pathogenesis evolution and contrasting modes of karyotype evolution via chromosome fusion or intercentromeric recombination.</title>
        <authorList>
            <person name="Coelho M.A."/>
            <person name="David-Palma M."/>
            <person name="Shea T."/>
            <person name="Bowers K."/>
            <person name="McGinley-Smith S."/>
            <person name="Mohammad A.W."/>
            <person name="Gnirke A."/>
            <person name="Yurkov A.M."/>
            <person name="Nowrousian M."/>
            <person name="Sun S."/>
            <person name="Cuomo C.A."/>
            <person name="Heitman J."/>
        </authorList>
    </citation>
    <scope>NUCLEOTIDE SEQUENCE</scope>
    <source>
        <strain evidence="11">CBS 10118</strain>
    </source>
</reference>
<dbReference type="Proteomes" id="UP000092730">
    <property type="component" value="Chromosome 1"/>
</dbReference>
<comment type="similarity">
    <text evidence="1 7">Belongs to the ATG7 family.</text>
</comment>
<protein>
    <recommendedName>
        <fullName evidence="2 7">Ubiquitin-like modifier-activating enzyme ATG7</fullName>
    </recommendedName>
    <alternativeName>
        <fullName evidence="7">Autophagy-related protein 7</fullName>
    </alternativeName>
</protein>
<evidence type="ECO:0000256" key="4">
    <source>
        <dbReference type="ARBA" id="ARBA00022927"/>
    </source>
</evidence>
<dbReference type="Gene3D" id="3.40.50.720">
    <property type="entry name" value="NAD(P)-binding Rossmann-like Domain"/>
    <property type="match status" value="1"/>
</dbReference>
<dbReference type="InterPro" id="IPR035985">
    <property type="entry name" value="Ubiquitin-activating_enz"/>
</dbReference>
<organism evidence="10">
    <name type="scientific">Kwoniella bestiolae CBS 10118</name>
    <dbReference type="NCBI Taxonomy" id="1296100"/>
    <lineage>
        <taxon>Eukaryota</taxon>
        <taxon>Fungi</taxon>
        <taxon>Dikarya</taxon>
        <taxon>Basidiomycota</taxon>
        <taxon>Agaricomycotina</taxon>
        <taxon>Tremellomycetes</taxon>
        <taxon>Tremellales</taxon>
        <taxon>Cryptococcaceae</taxon>
        <taxon>Kwoniella</taxon>
    </lineage>
</organism>
<evidence type="ECO:0000256" key="3">
    <source>
        <dbReference type="ARBA" id="ARBA00022448"/>
    </source>
</evidence>